<evidence type="ECO:0000256" key="2">
    <source>
        <dbReference type="RuleBase" id="RU364116"/>
    </source>
</evidence>
<comment type="subcellular location">
    <subcellularLocation>
        <location evidence="2">Cytoplasm</location>
    </subcellularLocation>
</comment>
<dbReference type="InterPro" id="IPR007197">
    <property type="entry name" value="rSAM"/>
</dbReference>
<dbReference type="AlphaFoldDB" id="A0A3D9H880"/>
<proteinExistence type="inferred from homology"/>
<dbReference type="NCBIfam" id="TIGR00539">
    <property type="entry name" value="hemN_rel"/>
    <property type="match status" value="1"/>
</dbReference>
<comment type="function">
    <text evidence="2">Probably acts as a heme chaperone, transferring heme to an unknown acceptor. Binds one molecule of heme per monomer, possibly covalently. Binds 1 [4Fe-4S] cluster. The cluster is coordinated with 3 cysteines and an exchangeable S-adenosyl-L-methionine.</text>
</comment>
<evidence type="ECO:0000259" key="3">
    <source>
        <dbReference type="PROSITE" id="PS51918"/>
    </source>
</evidence>
<name>A0A3D9H880_9FLAO</name>
<comment type="caution">
    <text evidence="4">The sequence shown here is derived from an EMBL/GenBank/DDBJ whole genome shotgun (WGS) entry which is preliminary data.</text>
</comment>
<dbReference type="InterPro" id="IPR023404">
    <property type="entry name" value="rSAM_horseshoe"/>
</dbReference>
<protein>
    <recommendedName>
        <fullName evidence="2">Heme chaperone HemW</fullName>
    </recommendedName>
</protein>
<keyword evidence="2" id="KW-0143">Chaperone</keyword>
<dbReference type="RefSeq" id="WP_116524936.1">
    <property type="nucleotide sequence ID" value="NZ_QRDX01000008.1"/>
</dbReference>
<dbReference type="Pfam" id="PF04055">
    <property type="entry name" value="Radical_SAM"/>
    <property type="match status" value="1"/>
</dbReference>
<dbReference type="GO" id="GO:0046872">
    <property type="term" value="F:metal ion binding"/>
    <property type="evidence" value="ECO:0007669"/>
    <property type="project" value="UniProtKB-UniRule"/>
</dbReference>
<keyword evidence="2" id="KW-0349">Heme</keyword>
<accession>A0A3D9H880</accession>
<dbReference type="SFLD" id="SFLDS00029">
    <property type="entry name" value="Radical_SAM"/>
    <property type="match status" value="1"/>
</dbReference>
<dbReference type="InterPro" id="IPR006638">
    <property type="entry name" value="Elp3/MiaA/NifB-like_rSAM"/>
</dbReference>
<keyword evidence="2" id="KW-0479">Metal-binding</keyword>
<keyword evidence="2" id="KW-0004">4Fe-4S</keyword>
<dbReference type="CDD" id="cd01335">
    <property type="entry name" value="Radical_SAM"/>
    <property type="match status" value="1"/>
</dbReference>
<evidence type="ECO:0000313" key="5">
    <source>
        <dbReference type="Proteomes" id="UP000256629"/>
    </source>
</evidence>
<keyword evidence="2" id="KW-0411">Iron-sulfur</keyword>
<dbReference type="GO" id="GO:0051539">
    <property type="term" value="F:4 iron, 4 sulfur cluster binding"/>
    <property type="evidence" value="ECO:0007669"/>
    <property type="project" value="UniProtKB-UniRule"/>
</dbReference>
<dbReference type="SUPFAM" id="SSF102114">
    <property type="entry name" value="Radical SAM enzymes"/>
    <property type="match status" value="1"/>
</dbReference>
<keyword evidence="2" id="KW-0949">S-adenosyl-L-methionine</keyword>
<dbReference type="PANTHER" id="PTHR13932:SF5">
    <property type="entry name" value="RADICAL S-ADENOSYL METHIONINE DOMAIN-CONTAINING PROTEIN 1, MITOCHONDRIAL"/>
    <property type="match status" value="1"/>
</dbReference>
<dbReference type="OrthoDB" id="9808022at2"/>
<dbReference type="PROSITE" id="PS51918">
    <property type="entry name" value="RADICAL_SAM"/>
    <property type="match status" value="1"/>
</dbReference>
<keyword evidence="5" id="KW-1185">Reference proteome</keyword>
<feature type="domain" description="Radical SAM core" evidence="3">
    <location>
        <begin position="1"/>
        <end position="230"/>
    </location>
</feature>
<dbReference type="GO" id="GO:0006779">
    <property type="term" value="P:porphyrin-containing compound biosynthetic process"/>
    <property type="evidence" value="ECO:0007669"/>
    <property type="project" value="InterPro"/>
</dbReference>
<dbReference type="Gene3D" id="3.80.30.20">
    <property type="entry name" value="tm_1862 like domain"/>
    <property type="match status" value="1"/>
</dbReference>
<sequence>MAGIYIHIPFCKQACHYCDFHFSTSFKKKDDLVQSLIREIELRKGELQGKTVETIYFGGGTPSLLSNDELMLIIEAVYKNFKVIQSPEITLEANPDDLTADRLNNLTSTPVNRLSIGVQSFFDEDLKMMNRAHSSKEAKACLSLATRYYDNITIDLIYGIPNMSLEKWNQNLEITFDFGINHISSYALTVEPKTALDSFIKQGKYPSLDETLALQHFNHLVEITLNKGFVQYEISNFGKPNYFSKHNTSYWQGTWYLGIGPSAHSFMANQRSWNVANNTKYIKAIQNNELPKTVEILSKKNWFNEYLMTGLRTIWGVSLDKVKTDFGDEYYKYLKSTSEKYIEQGLLAVTSSDFDSSQNCIEKLVTTVKGKFLVDGIASDLFMI</sequence>
<dbReference type="InterPro" id="IPR058240">
    <property type="entry name" value="rSAM_sf"/>
</dbReference>
<evidence type="ECO:0000256" key="1">
    <source>
        <dbReference type="ARBA" id="ARBA00006100"/>
    </source>
</evidence>
<dbReference type="SFLD" id="SFLDF00562">
    <property type="entry name" value="HemN-like__clustered_with_heat"/>
    <property type="match status" value="1"/>
</dbReference>
<dbReference type="Proteomes" id="UP000256629">
    <property type="component" value="Unassembled WGS sequence"/>
</dbReference>
<keyword evidence="2" id="KW-0408">Iron</keyword>
<dbReference type="SFLD" id="SFLDG01065">
    <property type="entry name" value="anaerobic_coproporphyrinogen-I"/>
    <property type="match status" value="1"/>
</dbReference>
<reference evidence="4 5" key="1">
    <citation type="submission" date="2018-07" db="EMBL/GenBank/DDBJ databases">
        <title>Genomic Encyclopedia of Type Strains, Phase III (KMG-III): the genomes of soil and plant-associated and newly described type strains.</title>
        <authorList>
            <person name="Whitman W."/>
        </authorList>
    </citation>
    <scope>NUCLEOTIDE SEQUENCE [LARGE SCALE GENOMIC DNA]</scope>
    <source>
        <strain evidence="4 5">CECT 8487</strain>
    </source>
</reference>
<dbReference type="GO" id="GO:0004109">
    <property type="term" value="F:coproporphyrinogen oxidase activity"/>
    <property type="evidence" value="ECO:0007669"/>
    <property type="project" value="InterPro"/>
</dbReference>
<organism evidence="4 5">
    <name type="scientific">Seonamhaeicola aphaedonensis</name>
    <dbReference type="NCBI Taxonomy" id="1461338"/>
    <lineage>
        <taxon>Bacteria</taxon>
        <taxon>Pseudomonadati</taxon>
        <taxon>Bacteroidota</taxon>
        <taxon>Flavobacteriia</taxon>
        <taxon>Flavobacteriales</taxon>
        <taxon>Flavobacteriaceae</taxon>
    </lineage>
</organism>
<dbReference type="GO" id="GO:0005737">
    <property type="term" value="C:cytoplasm"/>
    <property type="evidence" value="ECO:0007669"/>
    <property type="project" value="UniProtKB-SubCell"/>
</dbReference>
<evidence type="ECO:0000313" key="4">
    <source>
        <dbReference type="EMBL" id="RED45714.1"/>
    </source>
</evidence>
<dbReference type="PANTHER" id="PTHR13932">
    <property type="entry name" value="COPROPORPHYRINIGEN III OXIDASE"/>
    <property type="match status" value="1"/>
</dbReference>
<comment type="similarity">
    <text evidence="1">Belongs to the anaerobic coproporphyrinogen-III oxidase family. HemW subfamily.</text>
</comment>
<dbReference type="SFLD" id="SFLDF00288">
    <property type="entry name" value="HemN-like__clustered_with_nucl"/>
    <property type="match status" value="1"/>
</dbReference>
<dbReference type="EMBL" id="QRDX01000008">
    <property type="protein sequence ID" value="RED45714.1"/>
    <property type="molecule type" value="Genomic_DNA"/>
</dbReference>
<dbReference type="SMART" id="SM00729">
    <property type="entry name" value="Elp3"/>
    <property type="match status" value="1"/>
</dbReference>
<keyword evidence="2" id="KW-0963">Cytoplasm</keyword>
<dbReference type="InterPro" id="IPR034505">
    <property type="entry name" value="Coproporphyrinogen-III_oxidase"/>
</dbReference>
<gene>
    <name evidence="4" type="ORF">DFQ02_10892</name>
</gene>
<dbReference type="InterPro" id="IPR004559">
    <property type="entry name" value="HemW-like"/>
</dbReference>